<dbReference type="PANTHER" id="PTHR35983:SF1">
    <property type="entry name" value="UPF0166 PROTEIN TM_0021"/>
    <property type="match status" value="1"/>
</dbReference>
<evidence type="ECO:0000313" key="3">
    <source>
        <dbReference type="Proteomes" id="UP000529946"/>
    </source>
</evidence>
<evidence type="ECO:0000256" key="1">
    <source>
        <dbReference type="ARBA" id="ARBA00010554"/>
    </source>
</evidence>
<organism evidence="2 3">
    <name type="scientific">Brevundimonas lenta</name>
    <dbReference type="NCBI Taxonomy" id="424796"/>
    <lineage>
        <taxon>Bacteria</taxon>
        <taxon>Pseudomonadati</taxon>
        <taxon>Pseudomonadota</taxon>
        <taxon>Alphaproteobacteria</taxon>
        <taxon>Caulobacterales</taxon>
        <taxon>Caulobacteraceae</taxon>
        <taxon>Brevundimonas</taxon>
    </lineage>
</organism>
<sequence length="112" mass="12439">MSDPIKLMRIYTDEAAYFGDRKVFEIVAERARSAGLAGGTVLQALVGFGHTPHLHRRHVLDDDQSLIVELLDHESKLRGFLETLSDLEHLGPVTLEAVEVLRWPNPAPADAD</sequence>
<accession>A0A7W6JDV2</accession>
<dbReference type="AlphaFoldDB" id="A0A7W6JDV2"/>
<evidence type="ECO:0000313" key="2">
    <source>
        <dbReference type="EMBL" id="MBB4083246.1"/>
    </source>
</evidence>
<dbReference type="RefSeq" id="WP_183204360.1">
    <property type="nucleotide sequence ID" value="NZ_BAAAER010000001.1"/>
</dbReference>
<dbReference type="EMBL" id="JACIDM010000002">
    <property type="protein sequence ID" value="MBB4083246.1"/>
    <property type="molecule type" value="Genomic_DNA"/>
</dbReference>
<evidence type="ECO:0008006" key="4">
    <source>
        <dbReference type="Google" id="ProtNLM"/>
    </source>
</evidence>
<keyword evidence="3" id="KW-1185">Reference proteome</keyword>
<dbReference type="Gene3D" id="3.30.70.120">
    <property type="match status" value="1"/>
</dbReference>
<reference evidence="2 3" key="1">
    <citation type="submission" date="2020-08" db="EMBL/GenBank/DDBJ databases">
        <title>Genomic Encyclopedia of Type Strains, Phase IV (KMG-IV): sequencing the most valuable type-strain genomes for metagenomic binning, comparative biology and taxonomic classification.</title>
        <authorList>
            <person name="Goeker M."/>
        </authorList>
    </citation>
    <scope>NUCLEOTIDE SEQUENCE [LARGE SCALE GENOMIC DNA]</scope>
    <source>
        <strain evidence="2 3">DSM 23960</strain>
    </source>
</reference>
<dbReference type="InterPro" id="IPR003793">
    <property type="entry name" value="UPF0166"/>
</dbReference>
<gene>
    <name evidence="2" type="ORF">GGR12_002112</name>
</gene>
<proteinExistence type="inferred from homology"/>
<dbReference type="SUPFAM" id="SSF54913">
    <property type="entry name" value="GlnB-like"/>
    <property type="match status" value="1"/>
</dbReference>
<protein>
    <recommendedName>
        <fullName evidence="4">DUF190 domain-containing protein</fullName>
    </recommendedName>
</protein>
<comment type="caution">
    <text evidence="2">The sequence shown here is derived from an EMBL/GenBank/DDBJ whole genome shotgun (WGS) entry which is preliminary data.</text>
</comment>
<comment type="similarity">
    <text evidence="1">Belongs to the UPF0166 family.</text>
</comment>
<name>A0A7W6JDV2_9CAUL</name>
<dbReference type="InterPro" id="IPR011322">
    <property type="entry name" value="N-reg_PII-like_a/b"/>
</dbReference>
<dbReference type="Pfam" id="PF02641">
    <property type="entry name" value="DUF190"/>
    <property type="match status" value="1"/>
</dbReference>
<dbReference type="PANTHER" id="PTHR35983">
    <property type="entry name" value="UPF0166 PROTEIN TM_0021"/>
    <property type="match status" value="1"/>
</dbReference>
<dbReference type="InterPro" id="IPR015867">
    <property type="entry name" value="N-reg_PII/ATP_PRibTrfase_C"/>
</dbReference>
<dbReference type="Proteomes" id="UP000529946">
    <property type="component" value="Unassembled WGS sequence"/>
</dbReference>